<keyword evidence="7" id="KW-1185">Reference proteome</keyword>
<reference evidence="6 7" key="1">
    <citation type="journal article" date="2023" name="BMC Biol.">
        <title>The compact genome of the sponge Oopsacas minuta (Hexactinellida) is lacking key metazoan core genes.</title>
        <authorList>
            <person name="Santini S."/>
            <person name="Schenkelaars Q."/>
            <person name="Jourda C."/>
            <person name="Duchesne M."/>
            <person name="Belahbib H."/>
            <person name="Rocher C."/>
            <person name="Selva M."/>
            <person name="Riesgo A."/>
            <person name="Vervoort M."/>
            <person name="Leys S.P."/>
            <person name="Kodjabachian L."/>
            <person name="Le Bivic A."/>
            <person name="Borchiellini C."/>
            <person name="Claverie J.M."/>
            <person name="Renard E."/>
        </authorList>
    </citation>
    <scope>NUCLEOTIDE SEQUENCE [LARGE SCALE GENOMIC DNA]</scope>
    <source>
        <strain evidence="6">SPO-2</strain>
    </source>
</reference>
<evidence type="ECO:0000256" key="1">
    <source>
        <dbReference type="ARBA" id="ARBA00004316"/>
    </source>
</evidence>
<dbReference type="Gene3D" id="2.30.42.10">
    <property type="match status" value="1"/>
</dbReference>
<accession>A0AAV7JLT9</accession>
<feature type="region of interest" description="Disordered" evidence="4">
    <location>
        <begin position="450"/>
        <end position="469"/>
    </location>
</feature>
<dbReference type="SMART" id="SM00228">
    <property type="entry name" value="PDZ"/>
    <property type="match status" value="1"/>
</dbReference>
<evidence type="ECO:0000313" key="7">
    <source>
        <dbReference type="Proteomes" id="UP001165289"/>
    </source>
</evidence>
<keyword evidence="3" id="KW-0966">Cell projection</keyword>
<comment type="subcellular location">
    <subcellularLocation>
        <location evidence="1">Cell projection</location>
    </subcellularLocation>
</comment>
<dbReference type="PANTHER" id="PTHR23116:SF29">
    <property type="entry name" value="PDZ DOMAIN-CONTAINING PROTEIN 7"/>
    <property type="match status" value="1"/>
</dbReference>
<protein>
    <recommendedName>
        <fullName evidence="5">PDZ domain-containing protein</fullName>
    </recommendedName>
</protein>
<feature type="compositionally biased region" description="Basic and acidic residues" evidence="4">
    <location>
        <begin position="348"/>
        <end position="386"/>
    </location>
</feature>
<evidence type="ECO:0000256" key="3">
    <source>
        <dbReference type="ARBA" id="ARBA00023273"/>
    </source>
</evidence>
<feature type="compositionally biased region" description="Basic and acidic residues" evidence="4">
    <location>
        <begin position="410"/>
        <end position="425"/>
    </location>
</feature>
<name>A0AAV7JLT9_9METZ</name>
<sequence length="652" mass="76879">MSQANEHEHYFSDDAQFDFVPAPLETEYSTYNTYDPDMLAALPETSISRAVPDDIAETVMSRRRYMTDSNDFDDEDETIMRKPIKRPGVKSQDSINKAKREAEELARKERIIRETEVRVRRETEQRMKDETELEQQKQQETIERELMTNENRNQMKFEELERIKEETEERVRREVEEEYRYREDELLREQEERNKSKLENIIIQRKREEQAHQSSIEDARRDIEQKIKSDAKLKFESESDEILRRIKDEHDQREQEANEGLEASRKRHQEELESLKLDAETQAKRQVERQTRKKIEEERKKLDAEAEARKQAENRMFQQEKERIKRLAYEKAKREAENKVRVEKDIMRKNQFETERKRKERMLSEAERLAKQDAAREVASEYEHRNLMRNVDNDREDVDSNNFADAGESPVREESPASERDGDLDLEKIQQAEAKAREEAVRLAMDKAQSRVREIEREKVKPPQPSVEPVRLRKQPIITQTLTDPITYDSIKISDTTDKNVDNQDVLVENDRERSEKLLQERMRAYMNTQNKRFNEVRAHEHRAKAKSYAGFTNLYGDIINIEIKKVAKRLGIAVDGGANTKQKEVRIREIMPGGSAALTADGLRVGQQILEVNGRTLKDLTHKEAVLTVKGAFEADDKVMEMVVLEPENQF</sequence>
<organism evidence="6 7">
    <name type="scientific">Oopsacas minuta</name>
    <dbReference type="NCBI Taxonomy" id="111878"/>
    <lineage>
        <taxon>Eukaryota</taxon>
        <taxon>Metazoa</taxon>
        <taxon>Porifera</taxon>
        <taxon>Hexactinellida</taxon>
        <taxon>Hexasterophora</taxon>
        <taxon>Lyssacinosida</taxon>
        <taxon>Leucopsacidae</taxon>
        <taxon>Oopsacas</taxon>
    </lineage>
</organism>
<dbReference type="PROSITE" id="PS50106">
    <property type="entry name" value="PDZ"/>
    <property type="match status" value="1"/>
</dbReference>
<dbReference type="InterPro" id="IPR051844">
    <property type="entry name" value="USH2_Complex_Protein"/>
</dbReference>
<dbReference type="GO" id="GO:0042995">
    <property type="term" value="C:cell projection"/>
    <property type="evidence" value="ECO:0007669"/>
    <property type="project" value="UniProtKB-SubCell"/>
</dbReference>
<dbReference type="InterPro" id="IPR036034">
    <property type="entry name" value="PDZ_sf"/>
</dbReference>
<dbReference type="AlphaFoldDB" id="A0AAV7JLT9"/>
<feature type="compositionally biased region" description="Basic and acidic residues" evidence="4">
    <location>
        <begin position="450"/>
        <end position="461"/>
    </location>
</feature>
<feature type="domain" description="PDZ" evidence="5">
    <location>
        <begin position="561"/>
        <end position="633"/>
    </location>
</feature>
<dbReference type="EMBL" id="JAKMXF010000319">
    <property type="protein sequence ID" value="KAI6649658.1"/>
    <property type="molecule type" value="Genomic_DNA"/>
</dbReference>
<feature type="region of interest" description="Disordered" evidence="4">
    <location>
        <begin position="119"/>
        <end position="153"/>
    </location>
</feature>
<dbReference type="Pfam" id="PF00595">
    <property type="entry name" value="PDZ"/>
    <property type="match status" value="1"/>
</dbReference>
<dbReference type="PANTHER" id="PTHR23116">
    <property type="entry name" value="PDZ DOMAIN CONTAINING WHIRLIN AND HARMONIN-RELATED"/>
    <property type="match status" value="1"/>
</dbReference>
<evidence type="ECO:0000313" key="6">
    <source>
        <dbReference type="EMBL" id="KAI6649658.1"/>
    </source>
</evidence>
<evidence type="ECO:0000256" key="2">
    <source>
        <dbReference type="ARBA" id="ARBA00022737"/>
    </source>
</evidence>
<proteinExistence type="predicted"/>
<feature type="region of interest" description="Disordered" evidence="4">
    <location>
        <begin position="83"/>
        <end position="104"/>
    </location>
</feature>
<comment type="caution">
    <text evidence="6">The sequence shown here is derived from an EMBL/GenBank/DDBJ whole genome shotgun (WGS) entry which is preliminary data.</text>
</comment>
<feature type="region of interest" description="Disordered" evidence="4">
    <location>
        <begin position="238"/>
        <end position="318"/>
    </location>
</feature>
<dbReference type="InterPro" id="IPR001478">
    <property type="entry name" value="PDZ"/>
</dbReference>
<dbReference type="GO" id="GO:0005886">
    <property type="term" value="C:plasma membrane"/>
    <property type="evidence" value="ECO:0007669"/>
    <property type="project" value="TreeGrafter"/>
</dbReference>
<keyword evidence="2" id="KW-0677">Repeat</keyword>
<evidence type="ECO:0000259" key="5">
    <source>
        <dbReference type="PROSITE" id="PS50106"/>
    </source>
</evidence>
<evidence type="ECO:0000256" key="4">
    <source>
        <dbReference type="SAM" id="MobiDB-lite"/>
    </source>
</evidence>
<gene>
    <name evidence="6" type="ORF">LOD99_6662</name>
</gene>
<feature type="region of interest" description="Disordered" evidence="4">
    <location>
        <begin position="348"/>
        <end position="425"/>
    </location>
</feature>
<dbReference type="SUPFAM" id="SSF50156">
    <property type="entry name" value="PDZ domain-like"/>
    <property type="match status" value="1"/>
</dbReference>
<dbReference type="Proteomes" id="UP001165289">
    <property type="component" value="Unassembled WGS sequence"/>
</dbReference>